<reference evidence="1 2" key="1">
    <citation type="journal article" date="2016" name="Nat. Commun.">
        <title>Ectomycorrhizal ecology is imprinted in the genome of the dominant symbiotic fungus Cenococcum geophilum.</title>
        <authorList>
            <consortium name="DOE Joint Genome Institute"/>
            <person name="Peter M."/>
            <person name="Kohler A."/>
            <person name="Ohm R.A."/>
            <person name="Kuo A."/>
            <person name="Krutzmann J."/>
            <person name="Morin E."/>
            <person name="Arend M."/>
            <person name="Barry K.W."/>
            <person name="Binder M."/>
            <person name="Choi C."/>
            <person name="Clum A."/>
            <person name="Copeland A."/>
            <person name="Grisel N."/>
            <person name="Haridas S."/>
            <person name="Kipfer T."/>
            <person name="LaButti K."/>
            <person name="Lindquist E."/>
            <person name="Lipzen A."/>
            <person name="Maire R."/>
            <person name="Meier B."/>
            <person name="Mihaltcheva S."/>
            <person name="Molinier V."/>
            <person name="Murat C."/>
            <person name="Poggeler S."/>
            <person name="Quandt C.A."/>
            <person name="Sperisen C."/>
            <person name="Tritt A."/>
            <person name="Tisserant E."/>
            <person name="Crous P.W."/>
            <person name="Henrissat B."/>
            <person name="Nehls U."/>
            <person name="Egli S."/>
            <person name="Spatafora J.W."/>
            <person name="Grigoriev I.V."/>
            <person name="Martin F.M."/>
        </authorList>
    </citation>
    <scope>NUCLEOTIDE SEQUENCE [LARGE SCALE GENOMIC DNA]</scope>
    <source>
        <strain evidence="1 2">CBS 459.81</strain>
    </source>
</reference>
<name>A0A8E2DWI3_9PEZI</name>
<proteinExistence type="predicted"/>
<dbReference type="EMBL" id="KV746168">
    <property type="protein sequence ID" value="OCK72923.1"/>
    <property type="molecule type" value="Genomic_DNA"/>
</dbReference>
<protein>
    <submittedName>
        <fullName evidence="1">Uncharacterized protein</fullName>
    </submittedName>
</protein>
<evidence type="ECO:0000313" key="2">
    <source>
        <dbReference type="Proteomes" id="UP000250266"/>
    </source>
</evidence>
<organism evidence="1 2">
    <name type="scientific">Lepidopterella palustris CBS 459.81</name>
    <dbReference type="NCBI Taxonomy" id="1314670"/>
    <lineage>
        <taxon>Eukaryota</taxon>
        <taxon>Fungi</taxon>
        <taxon>Dikarya</taxon>
        <taxon>Ascomycota</taxon>
        <taxon>Pezizomycotina</taxon>
        <taxon>Dothideomycetes</taxon>
        <taxon>Pleosporomycetidae</taxon>
        <taxon>Mytilinidiales</taxon>
        <taxon>Argynnaceae</taxon>
        <taxon>Lepidopterella</taxon>
    </lineage>
</organism>
<feature type="non-terminal residue" evidence="1">
    <location>
        <position position="106"/>
    </location>
</feature>
<dbReference type="Proteomes" id="UP000250266">
    <property type="component" value="Unassembled WGS sequence"/>
</dbReference>
<gene>
    <name evidence="1" type="ORF">K432DRAFT_314282</name>
</gene>
<dbReference type="PANTHER" id="PTHR33112">
    <property type="entry name" value="DOMAIN PROTEIN, PUTATIVE-RELATED"/>
    <property type="match status" value="1"/>
</dbReference>
<accession>A0A8E2DWI3</accession>
<evidence type="ECO:0000313" key="1">
    <source>
        <dbReference type="EMBL" id="OCK72923.1"/>
    </source>
</evidence>
<sequence>MLRGSGRDPDLQFSNEKLAACWHELVVEYSRRLLSNPTDRLAAIAGIAHVIQQFTGFTYMAGIWQELWWDNILWYKPFWSFKKILTRRENEEQRVAPTWSWASLKA</sequence>
<dbReference type="PANTHER" id="PTHR33112:SF8">
    <property type="entry name" value="HETEROKARYON INCOMPATIBILITY DOMAIN-CONTAINING PROTEIN"/>
    <property type="match status" value="1"/>
</dbReference>
<dbReference type="AlphaFoldDB" id="A0A8E2DWI3"/>
<dbReference type="OrthoDB" id="3661438at2759"/>
<keyword evidence="2" id="KW-1185">Reference proteome</keyword>